<dbReference type="Proteomes" id="UP000320496">
    <property type="component" value="Chromosome"/>
</dbReference>
<dbReference type="RefSeq" id="WP_145371935.1">
    <property type="nucleotide sequence ID" value="NZ_CP036275.1"/>
</dbReference>
<dbReference type="Pfam" id="PF13528">
    <property type="entry name" value="Glyco_trans_1_3"/>
    <property type="match status" value="1"/>
</dbReference>
<dbReference type="PANTHER" id="PTHR21015:SF22">
    <property type="entry name" value="GLYCOSYLTRANSFERASE"/>
    <property type="match status" value="1"/>
</dbReference>
<sequence>MATILYSLAGEGRGHATRVRTVVEALRDRHRIEIFAPGVAYDLLSRAYQHSSVTVRRIPGLLFHYSQQRLDYLQTISEAGRYLAGLPQLIRRLRDAICSSRADLVITDFEPALPRAALRESVPFISLDHQHFLTACDLSDLPLHLRAHASIMSPVVGSYYQGQAATIISSFYFPPVHRWYRDCVVQAGVLLRPEIRNMQPVVGNHLLVYLRRFAPDNVMSALASCRREVRIYGLGERPAEGNLKFFGVSEHGFLQDLATCQALISNAGNQLIGEAMFLGKPVLAIPEARNFEQFINAFYIRQGGGGDWCHVHEFGDRLLSRFLEHMDEYRGRIDRNRLDGLPTVLDAVESHLPALPGTSSGSHELRLLESRVS</sequence>
<dbReference type="OrthoDB" id="9793805at2"/>
<reference evidence="1 2" key="1">
    <citation type="submission" date="2019-02" db="EMBL/GenBank/DDBJ databases">
        <title>Deep-cultivation of Planctomycetes and their phenomic and genomic characterization uncovers novel biology.</title>
        <authorList>
            <person name="Wiegand S."/>
            <person name="Jogler M."/>
            <person name="Boedeker C."/>
            <person name="Pinto D."/>
            <person name="Vollmers J."/>
            <person name="Rivas-Marin E."/>
            <person name="Kohn T."/>
            <person name="Peeters S.H."/>
            <person name="Heuer A."/>
            <person name="Rast P."/>
            <person name="Oberbeckmann S."/>
            <person name="Bunk B."/>
            <person name="Jeske O."/>
            <person name="Meyerdierks A."/>
            <person name="Storesund J.E."/>
            <person name="Kallscheuer N."/>
            <person name="Luecker S."/>
            <person name="Lage O.M."/>
            <person name="Pohl T."/>
            <person name="Merkel B.J."/>
            <person name="Hornburger P."/>
            <person name="Mueller R.-W."/>
            <person name="Bruemmer F."/>
            <person name="Labrenz M."/>
            <person name="Spormann A.M."/>
            <person name="Op den Camp H."/>
            <person name="Overmann J."/>
            <person name="Amann R."/>
            <person name="Jetten M.S.M."/>
            <person name="Mascher T."/>
            <person name="Medema M.H."/>
            <person name="Devos D.P."/>
            <person name="Kaster A.-K."/>
            <person name="Ovreas L."/>
            <person name="Rohde M."/>
            <person name="Galperin M.Y."/>
            <person name="Jogler C."/>
        </authorList>
    </citation>
    <scope>NUCLEOTIDE SEQUENCE [LARGE SCALE GENOMIC DNA]</scope>
    <source>
        <strain evidence="1 2">Mal4</strain>
    </source>
</reference>
<name>A0A517ZDX8_9PLAN</name>
<proteinExistence type="predicted"/>
<dbReference type="KEGG" id="mri:Mal4_50220"/>
<evidence type="ECO:0008006" key="3">
    <source>
        <dbReference type="Google" id="ProtNLM"/>
    </source>
</evidence>
<evidence type="ECO:0000313" key="1">
    <source>
        <dbReference type="EMBL" id="QDU40664.1"/>
    </source>
</evidence>
<dbReference type="Gene3D" id="3.40.50.2000">
    <property type="entry name" value="Glycogen Phosphorylase B"/>
    <property type="match status" value="1"/>
</dbReference>
<protein>
    <recommendedName>
        <fullName evidence="3">Teichoic acid biosynthesis protein</fullName>
    </recommendedName>
</protein>
<dbReference type="EMBL" id="CP036275">
    <property type="protein sequence ID" value="QDU40664.1"/>
    <property type="molecule type" value="Genomic_DNA"/>
</dbReference>
<accession>A0A517ZDX8</accession>
<gene>
    <name evidence="1" type="ORF">Mal4_50220</name>
</gene>
<organism evidence="1 2">
    <name type="scientific">Maioricimonas rarisocia</name>
    <dbReference type="NCBI Taxonomy" id="2528026"/>
    <lineage>
        <taxon>Bacteria</taxon>
        <taxon>Pseudomonadati</taxon>
        <taxon>Planctomycetota</taxon>
        <taxon>Planctomycetia</taxon>
        <taxon>Planctomycetales</taxon>
        <taxon>Planctomycetaceae</taxon>
        <taxon>Maioricimonas</taxon>
    </lineage>
</organism>
<dbReference type="SUPFAM" id="SSF53756">
    <property type="entry name" value="UDP-Glycosyltransferase/glycogen phosphorylase"/>
    <property type="match status" value="1"/>
</dbReference>
<dbReference type="GO" id="GO:0016757">
    <property type="term" value="F:glycosyltransferase activity"/>
    <property type="evidence" value="ECO:0007669"/>
    <property type="project" value="TreeGrafter"/>
</dbReference>
<evidence type="ECO:0000313" key="2">
    <source>
        <dbReference type="Proteomes" id="UP000320496"/>
    </source>
</evidence>
<dbReference type="AlphaFoldDB" id="A0A517ZDX8"/>
<dbReference type="PANTHER" id="PTHR21015">
    <property type="entry name" value="UDP-N-ACETYLGLUCOSAMINE--N-ACETYLMURAMYL-(PENTAPEPTIDE) PYROPHOSPHORYL-UNDECAPRENOL N-ACETYLGLUCOSAMINE TRANSFERASE 1"/>
    <property type="match status" value="1"/>
</dbReference>
<keyword evidence="2" id="KW-1185">Reference proteome</keyword>